<proteinExistence type="predicted"/>
<dbReference type="Gene3D" id="1.10.132.80">
    <property type="match status" value="1"/>
</dbReference>
<evidence type="ECO:0000313" key="1">
    <source>
        <dbReference type="EMBL" id="DAD98140.1"/>
    </source>
</evidence>
<name>A0A8S5NUT6_9CAUD</name>
<dbReference type="InterPro" id="IPR032066">
    <property type="entry name" value="GP3_package"/>
</dbReference>
<organism evidence="1">
    <name type="scientific">Myoviridae sp. cthRr4</name>
    <dbReference type="NCBI Taxonomy" id="2825152"/>
    <lineage>
        <taxon>Viruses</taxon>
        <taxon>Duplodnaviria</taxon>
        <taxon>Heunggongvirae</taxon>
        <taxon>Uroviricota</taxon>
        <taxon>Caudoviricetes</taxon>
    </lineage>
</organism>
<dbReference type="EMBL" id="BK015254">
    <property type="protein sequence ID" value="DAD98140.1"/>
    <property type="molecule type" value="Genomic_DNA"/>
</dbReference>
<reference evidence="1" key="1">
    <citation type="journal article" date="2021" name="Proc. Natl. Acad. Sci. U.S.A.">
        <title>A Catalog of Tens of Thousands of Viruses from Human Metagenomes Reveals Hidden Associations with Chronic Diseases.</title>
        <authorList>
            <person name="Tisza M.J."/>
            <person name="Buck C.B."/>
        </authorList>
    </citation>
    <scope>NUCLEOTIDE SEQUENCE</scope>
    <source>
        <strain evidence="1">CthRr4</strain>
    </source>
</reference>
<sequence>MSKKVGRPKKYTKKEEIEGKIEEYFNICDKNNKPYTVTGLGLALNMSRQDLINYSKDKEFFDTIKKAKLKIENYLEEHLVTDNSVTGIIFNLKNNYGWKDKQENVNIETNYEEYLKRVEGDEY</sequence>
<accession>A0A8S5NUT6</accession>
<protein>
    <submittedName>
        <fullName evidence="1">DNA packaging protein gp3</fullName>
    </submittedName>
</protein>
<dbReference type="Pfam" id="PF16677">
    <property type="entry name" value="GP3_package"/>
    <property type="match status" value="1"/>
</dbReference>